<evidence type="ECO:0000256" key="4">
    <source>
        <dbReference type="ARBA" id="ARBA00022741"/>
    </source>
</evidence>
<evidence type="ECO:0000313" key="11">
    <source>
        <dbReference type="Proteomes" id="UP000663929"/>
    </source>
</evidence>
<feature type="binding site" evidence="7">
    <location>
        <position position="258"/>
    </location>
    <ligand>
        <name>ATP</name>
        <dbReference type="ChEBI" id="CHEBI:30616"/>
    </ligand>
</feature>
<accession>A0A8A4TGT7</accession>
<dbReference type="InterPro" id="IPR017932">
    <property type="entry name" value="GATase_2_dom"/>
</dbReference>
<name>A0A8A4TGT7_SULCO</name>
<dbReference type="GO" id="GO:0005524">
    <property type="term" value="F:ATP binding"/>
    <property type="evidence" value="ECO:0007669"/>
    <property type="project" value="UniProtKB-KW"/>
</dbReference>
<feature type="domain" description="Asparagine synthetase" evidence="8">
    <location>
        <begin position="238"/>
        <end position="611"/>
    </location>
</feature>
<comment type="similarity">
    <text evidence="2">Belongs to the asparagine synthetase family.</text>
</comment>
<dbReference type="PANTHER" id="PTHR43284:SF1">
    <property type="entry name" value="ASPARAGINE SYNTHETASE"/>
    <property type="match status" value="1"/>
</dbReference>
<dbReference type="InterPro" id="IPR001962">
    <property type="entry name" value="Asn_synthase"/>
</dbReference>
<dbReference type="GO" id="GO:0006529">
    <property type="term" value="P:asparagine biosynthetic process"/>
    <property type="evidence" value="ECO:0007669"/>
    <property type="project" value="InterPro"/>
</dbReference>
<evidence type="ECO:0000256" key="2">
    <source>
        <dbReference type="ARBA" id="ARBA00005752"/>
    </source>
</evidence>
<reference evidence="10" key="1">
    <citation type="submission" date="2021-03" db="EMBL/GenBank/DDBJ databases">
        <title>Acanthopleuribacteraceae sp. M133.</title>
        <authorList>
            <person name="Wang G."/>
        </authorList>
    </citation>
    <scope>NUCLEOTIDE SEQUENCE</scope>
    <source>
        <strain evidence="10">M133</strain>
    </source>
</reference>
<dbReference type="Gene3D" id="3.40.50.620">
    <property type="entry name" value="HUPs"/>
    <property type="match status" value="2"/>
</dbReference>
<dbReference type="RefSeq" id="WP_237378075.1">
    <property type="nucleotide sequence ID" value="NZ_CP071793.1"/>
</dbReference>
<dbReference type="Gene3D" id="3.60.20.10">
    <property type="entry name" value="Glutamine Phosphoribosylpyrophosphate, subunit 1, domain 1"/>
    <property type="match status" value="1"/>
</dbReference>
<keyword evidence="5 7" id="KW-0067">ATP-binding</keyword>
<dbReference type="PIRSF" id="PIRSF001589">
    <property type="entry name" value="Asn_synthetase_glu-h"/>
    <property type="match status" value="1"/>
</dbReference>
<dbReference type="EMBL" id="CP071793">
    <property type="protein sequence ID" value="QTD48424.1"/>
    <property type="molecule type" value="Genomic_DNA"/>
</dbReference>
<proteinExistence type="inferred from homology"/>
<feature type="domain" description="Glutamine amidotransferase type-2" evidence="9">
    <location>
        <begin position="64"/>
        <end position="164"/>
    </location>
</feature>
<dbReference type="KEGG" id="scor:J3U87_22825"/>
<dbReference type="InterPro" id="IPR029055">
    <property type="entry name" value="Ntn_hydrolases_N"/>
</dbReference>
<evidence type="ECO:0000313" key="10">
    <source>
        <dbReference type="EMBL" id="QTD48424.1"/>
    </source>
</evidence>
<dbReference type="Pfam" id="PF00733">
    <property type="entry name" value="Asn_synthase"/>
    <property type="match status" value="1"/>
</dbReference>
<keyword evidence="4 7" id="KW-0547">Nucleotide-binding</keyword>
<dbReference type="InterPro" id="IPR014729">
    <property type="entry name" value="Rossmann-like_a/b/a_fold"/>
</dbReference>
<feature type="binding site" evidence="7">
    <location>
        <position position="97"/>
    </location>
    <ligand>
        <name>L-glutamine</name>
        <dbReference type="ChEBI" id="CHEBI:58359"/>
    </ligand>
</feature>
<comment type="catalytic activity">
    <reaction evidence="6">
        <text>L-aspartate + L-glutamine + ATP + H2O = L-asparagine + L-glutamate + AMP + diphosphate + H(+)</text>
        <dbReference type="Rhea" id="RHEA:12228"/>
        <dbReference type="ChEBI" id="CHEBI:15377"/>
        <dbReference type="ChEBI" id="CHEBI:15378"/>
        <dbReference type="ChEBI" id="CHEBI:29985"/>
        <dbReference type="ChEBI" id="CHEBI:29991"/>
        <dbReference type="ChEBI" id="CHEBI:30616"/>
        <dbReference type="ChEBI" id="CHEBI:33019"/>
        <dbReference type="ChEBI" id="CHEBI:58048"/>
        <dbReference type="ChEBI" id="CHEBI:58359"/>
        <dbReference type="ChEBI" id="CHEBI:456215"/>
        <dbReference type="EC" id="6.3.5.4"/>
    </reaction>
</comment>
<evidence type="ECO:0000256" key="5">
    <source>
        <dbReference type="ARBA" id="ARBA00022840"/>
    </source>
</evidence>
<evidence type="ECO:0000256" key="6">
    <source>
        <dbReference type="ARBA" id="ARBA00048741"/>
    </source>
</evidence>
<evidence type="ECO:0000259" key="8">
    <source>
        <dbReference type="Pfam" id="PF00733"/>
    </source>
</evidence>
<dbReference type="SUPFAM" id="SSF52402">
    <property type="entry name" value="Adenine nucleotide alpha hydrolases-like"/>
    <property type="match status" value="1"/>
</dbReference>
<sequence length="640" mass="71393">MDAFAGFFHFDNRPASADHLRAMVDASPAHQHPWTWTRDSLALGGGFWTARKRSETGHVVEDRRSGAILIATARLHNRTQLGAKLGLAAAELELHDDPALIAKAYLEWGQGCPEHLLGRFALVVFDPHTRSLFCARDHTGIATFYYHVDATRFAFASSPMALLALPGIRARLDETSMADIAVLMPPAPQASMFRDIARLPPGHLMHVADRRVHTAAYWQLNPQPRLELASDEAYGEAFREIFAEAVNCRIRGRRPGILLSGGLDSSAIAAVAAHRCQSRGEALHSYCAVPRAGFPQRCGDGRDADERRYVEALAARWPNLRTHFASSEAVVPFDRPESRFATRGWPAISPHNEWWIDTLLDACRRDGCDTVLVGQLGNGSLSLEVFGFHGHLAITGRWITLAREFRGRARFTGSSHLQLVKGLVRSLLQLRAAHALRAWLPGSRPPFGTDFSFINPTYAATMGLADRFLQKYGVPGHASPPFSYDHHCRGLRWYLSLLGDYWTPLAGSHGLEFADPSADVRLLEFGMSLPLDQHVRAGRDRRLVRDHLGDYLPPAITERTTRGHQAADCGEHMLAWRDRLRNLHDRLTRDPEICRRFDMARLGEALAQLAHTPTVRTQVAMLRSLEAAAFCDWVTRLDRA</sequence>
<dbReference type="Pfam" id="PF13537">
    <property type="entry name" value="GATase_7"/>
    <property type="match status" value="1"/>
</dbReference>
<gene>
    <name evidence="10" type="ORF">J3U87_22825</name>
</gene>
<dbReference type="EC" id="6.3.5.4" evidence="3"/>
<dbReference type="SUPFAM" id="SSF56235">
    <property type="entry name" value="N-terminal nucleophile aminohydrolases (Ntn hydrolases)"/>
    <property type="match status" value="1"/>
</dbReference>
<evidence type="ECO:0000256" key="3">
    <source>
        <dbReference type="ARBA" id="ARBA00012737"/>
    </source>
</evidence>
<dbReference type="AlphaFoldDB" id="A0A8A4TGT7"/>
<dbReference type="InterPro" id="IPR051786">
    <property type="entry name" value="ASN_synthetase/amidase"/>
</dbReference>
<dbReference type="InterPro" id="IPR006426">
    <property type="entry name" value="Asn_synth_AEB"/>
</dbReference>
<dbReference type="Proteomes" id="UP000663929">
    <property type="component" value="Chromosome"/>
</dbReference>
<protein>
    <recommendedName>
        <fullName evidence="3">asparagine synthase (glutamine-hydrolyzing)</fullName>
        <ecNumber evidence="3">6.3.5.4</ecNumber>
    </recommendedName>
</protein>
<keyword evidence="11" id="KW-1185">Reference proteome</keyword>
<organism evidence="10 11">
    <name type="scientific">Sulfidibacter corallicola</name>
    <dbReference type="NCBI Taxonomy" id="2818388"/>
    <lineage>
        <taxon>Bacteria</taxon>
        <taxon>Pseudomonadati</taxon>
        <taxon>Acidobacteriota</taxon>
        <taxon>Holophagae</taxon>
        <taxon>Acanthopleuribacterales</taxon>
        <taxon>Acanthopleuribacteraceae</taxon>
        <taxon>Sulfidibacter</taxon>
    </lineage>
</organism>
<evidence type="ECO:0000256" key="7">
    <source>
        <dbReference type="PIRSR" id="PIRSR001589-2"/>
    </source>
</evidence>
<evidence type="ECO:0000256" key="1">
    <source>
        <dbReference type="ARBA" id="ARBA00005187"/>
    </source>
</evidence>
<dbReference type="PANTHER" id="PTHR43284">
    <property type="entry name" value="ASPARAGINE SYNTHETASE (GLUTAMINE-HYDROLYZING)"/>
    <property type="match status" value="1"/>
</dbReference>
<comment type="pathway">
    <text evidence="1">Amino-acid biosynthesis; L-asparagine biosynthesis; L-asparagine from L-aspartate (L-Gln route): step 1/1.</text>
</comment>
<dbReference type="GO" id="GO:0004066">
    <property type="term" value="F:asparagine synthase (glutamine-hydrolyzing) activity"/>
    <property type="evidence" value="ECO:0007669"/>
    <property type="project" value="UniProtKB-EC"/>
</dbReference>
<evidence type="ECO:0000259" key="9">
    <source>
        <dbReference type="Pfam" id="PF13537"/>
    </source>
</evidence>